<dbReference type="KEGG" id="bko:CKF48_17885"/>
<dbReference type="OrthoDB" id="2838415at2"/>
<gene>
    <name evidence="1" type="ORF">CKF48_17885</name>
</gene>
<dbReference type="Proteomes" id="UP000215137">
    <property type="component" value="Chromosome"/>
</dbReference>
<reference evidence="1 2" key="1">
    <citation type="submission" date="2017-08" db="EMBL/GenBank/DDBJ databases">
        <title>Complete Genome Sequence of Bacillus kochii Oregon-R-modENCODE STRAIN BDGP4, isolated from Drosophila melanogaster gut.</title>
        <authorList>
            <person name="Wan K.H."/>
            <person name="Yu C."/>
            <person name="Park S."/>
            <person name="Hammonds A.S."/>
            <person name="Booth B.W."/>
            <person name="Celniker S.E."/>
        </authorList>
    </citation>
    <scope>NUCLEOTIDE SEQUENCE [LARGE SCALE GENOMIC DNA]</scope>
    <source>
        <strain evidence="1 2">BDGP4</strain>
    </source>
</reference>
<proteinExistence type="predicted"/>
<sequence length="214" mass="24466">MKIIEQTPYTTEYWNQSNQENLLHQTLGIAVGKSVYWIEMNDMAEGREHQVEGLSIRTEKVRIDHHISMLNFNIYNELSTSKEIKVLMAHSNPRECDYQISFISPIEHLIYHMIDRQLFLVNGHLNGVKMKENTVMQQSQVDNNKIWSYGKGGKQTLSYNPIGKGKVVSLCGDTVKITGKSAIDGQAWSITDDCQKQLLQVNQTLLKKHTSISN</sequence>
<organism evidence="1 2">
    <name type="scientific">Cytobacillus kochii</name>
    <dbReference type="NCBI Taxonomy" id="859143"/>
    <lineage>
        <taxon>Bacteria</taxon>
        <taxon>Bacillati</taxon>
        <taxon>Bacillota</taxon>
        <taxon>Bacilli</taxon>
        <taxon>Bacillales</taxon>
        <taxon>Bacillaceae</taxon>
        <taxon>Cytobacillus</taxon>
    </lineage>
</organism>
<evidence type="ECO:0000313" key="1">
    <source>
        <dbReference type="EMBL" id="ASV69003.1"/>
    </source>
</evidence>
<accession>A0A248TLB4</accession>
<name>A0A248TLB4_9BACI</name>
<evidence type="ECO:0000313" key="2">
    <source>
        <dbReference type="Proteomes" id="UP000215137"/>
    </source>
</evidence>
<protein>
    <submittedName>
        <fullName evidence="1">Uncharacterized protein</fullName>
    </submittedName>
</protein>
<dbReference type="RefSeq" id="WP_095372568.1">
    <property type="nucleotide sequence ID" value="NZ_CP022983.1"/>
</dbReference>
<dbReference type="AlphaFoldDB" id="A0A248TLB4"/>
<keyword evidence="2" id="KW-1185">Reference proteome</keyword>
<dbReference type="EMBL" id="CP022983">
    <property type="protein sequence ID" value="ASV69003.1"/>
    <property type="molecule type" value="Genomic_DNA"/>
</dbReference>